<feature type="region of interest" description="Disordered" evidence="1">
    <location>
        <begin position="134"/>
        <end position="160"/>
    </location>
</feature>
<dbReference type="Gene3D" id="2.60.120.10">
    <property type="entry name" value="Jelly Rolls"/>
    <property type="match status" value="1"/>
</dbReference>
<dbReference type="SUPFAM" id="SSF51182">
    <property type="entry name" value="RmlC-like cupins"/>
    <property type="match status" value="1"/>
</dbReference>
<sequence length="169" mass="19336">MAENTEDKGVVYYFNRQTEKSYWQPKPANGFVTVAISPEFAQMKRDFSMGTQTVPVGGRVREHAHPDHEEVLHFISGRGKAIIDGKEYVLEPGVTVFLGTHNSHTFINDGEEDLHWAWFMQPSGLEYFFRDIGRPRKEGDPTPEPFERPENIEQIEGTDKGVFAYTKNT</sequence>
<feature type="compositionally biased region" description="Basic and acidic residues" evidence="1">
    <location>
        <begin position="134"/>
        <end position="151"/>
    </location>
</feature>
<dbReference type="InterPro" id="IPR011051">
    <property type="entry name" value="RmlC_Cupin_sf"/>
</dbReference>
<dbReference type="InterPro" id="IPR014710">
    <property type="entry name" value="RmlC-like_jellyroll"/>
</dbReference>
<accession>A0AAP1ABR2</accession>
<dbReference type="InterPro" id="IPR052538">
    <property type="entry name" value="Flavonoid_dioxygenase-like"/>
</dbReference>
<dbReference type="Proteomes" id="UP000051449">
    <property type="component" value="Unassembled WGS sequence"/>
</dbReference>
<evidence type="ECO:0000256" key="1">
    <source>
        <dbReference type="SAM" id="MobiDB-lite"/>
    </source>
</evidence>
<dbReference type="EMBL" id="LLGC01000125">
    <property type="protein sequence ID" value="KQE07446.1"/>
    <property type="molecule type" value="Genomic_DNA"/>
</dbReference>
<protein>
    <recommendedName>
        <fullName evidence="2">Cupin type-2 domain-containing protein</fullName>
    </recommendedName>
</protein>
<organism evidence="3 4">
    <name type="scientific">Acinetobacter baumannii</name>
    <dbReference type="NCBI Taxonomy" id="470"/>
    <lineage>
        <taxon>Bacteria</taxon>
        <taxon>Pseudomonadati</taxon>
        <taxon>Pseudomonadota</taxon>
        <taxon>Gammaproteobacteria</taxon>
        <taxon>Moraxellales</taxon>
        <taxon>Moraxellaceae</taxon>
        <taxon>Acinetobacter</taxon>
        <taxon>Acinetobacter calcoaceticus/baumannii complex</taxon>
    </lineage>
</organism>
<dbReference type="RefSeq" id="WP_024432727.1">
    <property type="nucleotide sequence ID" value="NZ_CM125926.1"/>
</dbReference>
<proteinExistence type="predicted"/>
<dbReference type="PANTHER" id="PTHR43346">
    <property type="entry name" value="LIGAND BINDING DOMAIN PROTEIN, PUTATIVE (AFU_ORTHOLOGUE AFUA_6G14370)-RELATED"/>
    <property type="match status" value="1"/>
</dbReference>
<evidence type="ECO:0000313" key="3">
    <source>
        <dbReference type="EMBL" id="KQE07446.1"/>
    </source>
</evidence>
<comment type="caution">
    <text evidence="3">The sequence shown here is derived from an EMBL/GenBank/DDBJ whole genome shotgun (WGS) entry which is preliminary data.</text>
</comment>
<evidence type="ECO:0000313" key="4">
    <source>
        <dbReference type="Proteomes" id="UP000051449"/>
    </source>
</evidence>
<dbReference type="InterPro" id="IPR013096">
    <property type="entry name" value="Cupin_2"/>
</dbReference>
<gene>
    <name evidence="3" type="ORF">APD33_01175</name>
</gene>
<evidence type="ECO:0000259" key="2">
    <source>
        <dbReference type="Pfam" id="PF07883"/>
    </source>
</evidence>
<name>A0AAP1ABR2_ACIBA</name>
<dbReference type="PANTHER" id="PTHR43346:SF1">
    <property type="entry name" value="QUERCETIN 2,3-DIOXYGENASE-RELATED"/>
    <property type="match status" value="1"/>
</dbReference>
<dbReference type="Pfam" id="PF07883">
    <property type="entry name" value="Cupin_2"/>
    <property type="match status" value="1"/>
</dbReference>
<dbReference type="AlphaFoldDB" id="A0AAP1ABR2"/>
<feature type="domain" description="Cupin type-2" evidence="2">
    <location>
        <begin position="51"/>
        <end position="119"/>
    </location>
</feature>
<reference evidence="3 4" key="1">
    <citation type="submission" date="2015-10" db="EMBL/GenBank/DDBJ databases">
        <title>The utility of whole genome sequencing in characterizing Acinetobacter epidemiology and analyzing hospital outbreaks.</title>
        <authorList>
            <person name="Ozer E.A."/>
            <person name="Fitzpatrick M.A."/>
            <person name="Hauser A.R."/>
        </authorList>
    </citation>
    <scope>NUCLEOTIDE SEQUENCE [LARGE SCALE GENOMIC DNA]</scope>
    <source>
        <strain evidence="3 4">ABBL072</strain>
    </source>
</reference>